<evidence type="ECO:0000313" key="1">
    <source>
        <dbReference type="EMBL" id="OEG72283.1"/>
    </source>
</evidence>
<name>A0A1E5IYQ8_SHECO</name>
<evidence type="ECO:0000313" key="2">
    <source>
        <dbReference type="EMBL" id="OEG75722.1"/>
    </source>
</evidence>
<accession>A0A1E5IYQ8</accession>
<proteinExistence type="predicted"/>
<dbReference type="OrthoDB" id="5768421at2"/>
<dbReference type="STRING" id="23.BEL05_04695"/>
<dbReference type="AlphaFoldDB" id="A0A1E5IYQ8"/>
<reference evidence="2 3" key="1">
    <citation type="submission" date="2016-07" db="EMBL/GenBank/DDBJ databases">
        <title>Whole-genome of two Shewanella species isolated from a digestive organ of sea cucumber Apostichopus japonicus Selenka 1867.</title>
        <authorList>
            <person name="Hong H.-H."/>
            <person name="Choi H."/>
            <person name="Cheon S."/>
            <person name="Oh J.-S."/>
            <person name="Lee H.-G."/>
            <person name="Park C."/>
        </authorList>
    </citation>
    <scope>NUCLEOTIDE SEQUENCE [LARGE SCALE GENOMIC DNA]</scope>
    <source>
        <strain evidence="2 3">CSB03KR</strain>
    </source>
</reference>
<comment type="caution">
    <text evidence="2">The sequence shown here is derived from an EMBL/GenBank/DDBJ whole genome shotgun (WGS) entry which is preliminary data.</text>
</comment>
<dbReference type="EMBL" id="MCBT01000048">
    <property type="protein sequence ID" value="OEG72283.1"/>
    <property type="molecule type" value="Genomic_DNA"/>
</dbReference>
<evidence type="ECO:0008006" key="4">
    <source>
        <dbReference type="Google" id="ProtNLM"/>
    </source>
</evidence>
<gene>
    <name evidence="1" type="ORF">BEL05_04695</name>
    <name evidence="2" type="ORF">BEL05_15915</name>
</gene>
<organism evidence="2 3">
    <name type="scientific">Shewanella colwelliana</name>
    <name type="common">Alteromonas colwelliana</name>
    <dbReference type="NCBI Taxonomy" id="23"/>
    <lineage>
        <taxon>Bacteria</taxon>
        <taxon>Pseudomonadati</taxon>
        <taxon>Pseudomonadota</taxon>
        <taxon>Gammaproteobacteria</taxon>
        <taxon>Alteromonadales</taxon>
        <taxon>Shewanellaceae</taxon>
        <taxon>Shewanella</taxon>
    </lineage>
</organism>
<dbReference type="RefSeq" id="WP_069669914.1">
    <property type="nucleotide sequence ID" value="NZ_BPFF01000301.1"/>
</dbReference>
<protein>
    <recommendedName>
        <fullName evidence="4">Orphan protein</fullName>
    </recommendedName>
</protein>
<dbReference type="Proteomes" id="UP000095230">
    <property type="component" value="Unassembled WGS sequence"/>
</dbReference>
<dbReference type="EMBL" id="MCBT01000001">
    <property type="protein sequence ID" value="OEG75722.1"/>
    <property type="molecule type" value="Genomic_DNA"/>
</dbReference>
<sequence length="110" mass="12543">MTGLSDNKKLVLLCRIEPGCLGPDGIDHIANFCRFANGALKRVDAEFIKWRPLPRYDKSLDEIEYSIAGKGLTRPQAAQYLAVFDKSLEEFEEHFHDTLTELIDIYLAKK</sequence>
<evidence type="ECO:0000313" key="3">
    <source>
        <dbReference type="Proteomes" id="UP000095230"/>
    </source>
</evidence>